<keyword evidence="1 3" id="KW-0732">Signal</keyword>
<feature type="signal peptide" evidence="3">
    <location>
        <begin position="1"/>
        <end position="27"/>
    </location>
</feature>
<keyword evidence="4" id="KW-0121">Carboxypeptidase</keyword>
<dbReference type="GO" id="GO:0004180">
    <property type="term" value="F:carboxypeptidase activity"/>
    <property type="evidence" value="ECO:0007669"/>
    <property type="project" value="UniProtKB-KW"/>
</dbReference>
<gene>
    <name evidence="4" type="ORF">HG543_37780</name>
</gene>
<proteinExistence type="predicted"/>
<protein>
    <submittedName>
        <fullName evidence="4">Carboxypeptidase regulatory-like domain-containing protein</fullName>
    </submittedName>
</protein>
<keyword evidence="5" id="KW-1185">Reference proteome</keyword>
<feature type="compositionally biased region" description="Polar residues" evidence="2">
    <location>
        <begin position="30"/>
        <end position="39"/>
    </location>
</feature>
<dbReference type="Pfam" id="PF13620">
    <property type="entry name" value="CarboxypepD_reg"/>
    <property type="match status" value="5"/>
</dbReference>
<dbReference type="PANTHER" id="PTHR23303">
    <property type="entry name" value="CARBOXYPEPTIDASE REGULATORY REGION-CONTAINING"/>
    <property type="match status" value="1"/>
</dbReference>
<dbReference type="Gene3D" id="2.60.40.1120">
    <property type="entry name" value="Carboxypeptidase-like, regulatory domain"/>
    <property type="match status" value="5"/>
</dbReference>
<dbReference type="InterPro" id="IPR051417">
    <property type="entry name" value="SDr/BOS_complex"/>
</dbReference>
<name>A0A848LSG9_9BACT</name>
<evidence type="ECO:0000313" key="4">
    <source>
        <dbReference type="EMBL" id="NMO20572.1"/>
    </source>
</evidence>
<keyword evidence="4" id="KW-0645">Protease</keyword>
<reference evidence="4 5" key="1">
    <citation type="submission" date="2020-04" db="EMBL/GenBank/DDBJ databases">
        <title>Draft genome of Pyxidicoccus fallax type strain.</title>
        <authorList>
            <person name="Whitworth D.E."/>
        </authorList>
    </citation>
    <scope>NUCLEOTIDE SEQUENCE [LARGE SCALE GENOMIC DNA]</scope>
    <source>
        <strain evidence="4 5">DSM 14698</strain>
    </source>
</reference>
<dbReference type="GO" id="GO:0030246">
    <property type="term" value="F:carbohydrate binding"/>
    <property type="evidence" value="ECO:0007669"/>
    <property type="project" value="InterPro"/>
</dbReference>
<organism evidence="4 5">
    <name type="scientific">Pyxidicoccus fallax</name>
    <dbReference type="NCBI Taxonomy" id="394095"/>
    <lineage>
        <taxon>Bacteria</taxon>
        <taxon>Pseudomonadati</taxon>
        <taxon>Myxococcota</taxon>
        <taxon>Myxococcia</taxon>
        <taxon>Myxococcales</taxon>
        <taxon>Cystobacterineae</taxon>
        <taxon>Myxococcaceae</taxon>
        <taxon>Pyxidicoccus</taxon>
    </lineage>
</organism>
<sequence>MNRKLVTAVAVLAAALAGLVLSQQEEAHVSSPTPEQASARQDEARPLARAPGAPHGDGAPSFLHMEGEEPEGALRLEGQVIDAEQLPVEGARVTLSTVPARTVLTERNGTFSFERLPPRMYTLQARQGSRVAAPVEVRLMPTTEPVILVLRPSVPVEVSVLDARERRPVEGARVDVEGHEDLTTVTGADGKALLQGLAAGRHVVRASAEGHAPERATVFHSPQGGSATRVTLLLHAGAPVAGRVVDEAGQPVSGASVRALRADSALPESEGLLEQVLTGADGTWSLKALPAGTFRFTATHAAFAPSLSEPVTLDGVRSPPSVHIVMRPGAVLSGQVVERSGAPAPFARVHARPEGPGGLLGTRHSALADANGRFELNGLPRARFKVEARGERASSLPLDVDLGSGAAEVTLRLEVEGVIAGTVVASDGAPVTGAQVVAIPEDRVARWELAESRIGRYASDVSDGQGRFRLQGLAPGRYRLRASLQHSVRSSAFWLSTGVVADVGQEDVRLTLETPGTVRGRVALKDGQAPEHFSVALSLSPPVEFQGTQGTFVLPDVPAGGHTLTVLARGAAPRIVEGVRVEAGEDKDLGLVVLEPGRRLAGVVLDANGAPVPGASVLAGPHLLGNGSQPGPAPMRGQSDEAGRFVLTGGGEEALTVMAEHATLGRSLPLAVAAGAASDSLELTLRPLAGLEGTVTSEGQPAGNVAVVAAPRGSSTGRFMVVTQADGRYRFDRLSQGEYVVTAALREGSTGQLLQSVLTQVDGRGAPLDIRVEQGTQSLPIRVLEADGRPLQYAQVYLSTGPLRAATLGQLETVLASRGAGQTRILLLMNGQPLTATRLVPGAYTLCVVPVRGNLDDPAWVQRVRDGASQLPVSCEPVEVGATGTPRPVEHRLPSVPSH</sequence>
<feature type="region of interest" description="Disordered" evidence="2">
    <location>
        <begin position="27"/>
        <end position="65"/>
    </location>
</feature>
<dbReference type="InterPro" id="IPR013784">
    <property type="entry name" value="Carb-bd-like_fold"/>
</dbReference>
<evidence type="ECO:0000256" key="1">
    <source>
        <dbReference type="ARBA" id="ARBA00022729"/>
    </source>
</evidence>
<dbReference type="AlphaFoldDB" id="A0A848LSG9"/>
<dbReference type="PANTHER" id="PTHR23303:SF14">
    <property type="entry name" value="BOS COMPLEX SUBUNIT NOMO1-RELATED"/>
    <property type="match status" value="1"/>
</dbReference>
<comment type="caution">
    <text evidence="4">The sequence shown here is derived from an EMBL/GenBank/DDBJ whole genome shotgun (WGS) entry which is preliminary data.</text>
</comment>
<evidence type="ECO:0000256" key="2">
    <source>
        <dbReference type="SAM" id="MobiDB-lite"/>
    </source>
</evidence>
<evidence type="ECO:0000256" key="3">
    <source>
        <dbReference type="SAM" id="SignalP"/>
    </source>
</evidence>
<feature type="chain" id="PRO_5032767174" evidence="3">
    <location>
        <begin position="28"/>
        <end position="899"/>
    </location>
</feature>
<dbReference type="EMBL" id="JABBJJ010000253">
    <property type="protein sequence ID" value="NMO20572.1"/>
    <property type="molecule type" value="Genomic_DNA"/>
</dbReference>
<evidence type="ECO:0000313" key="5">
    <source>
        <dbReference type="Proteomes" id="UP000518300"/>
    </source>
</evidence>
<dbReference type="RefSeq" id="WP_169349784.1">
    <property type="nucleotide sequence ID" value="NZ_JABBJJ010000253.1"/>
</dbReference>
<dbReference type="SUPFAM" id="SSF49452">
    <property type="entry name" value="Starch-binding domain-like"/>
    <property type="match status" value="5"/>
</dbReference>
<dbReference type="SUPFAM" id="SSF49464">
    <property type="entry name" value="Carboxypeptidase regulatory domain-like"/>
    <property type="match status" value="2"/>
</dbReference>
<dbReference type="InterPro" id="IPR008969">
    <property type="entry name" value="CarboxyPept-like_regulatory"/>
</dbReference>
<dbReference type="Proteomes" id="UP000518300">
    <property type="component" value="Unassembled WGS sequence"/>
</dbReference>
<accession>A0A848LSG9</accession>
<keyword evidence="4" id="KW-0378">Hydrolase</keyword>